<feature type="domain" description="Transposase IS4-like" evidence="1">
    <location>
        <begin position="277"/>
        <end position="538"/>
    </location>
</feature>
<gene>
    <name evidence="2" type="ORF">MNBD_GAMMA20-2116</name>
</gene>
<dbReference type="PANTHER" id="PTHR34614:SF2">
    <property type="entry name" value="TRANSPOSASE IS4-LIKE DOMAIN-CONTAINING PROTEIN"/>
    <property type="match status" value="1"/>
</dbReference>
<dbReference type="GO" id="GO:0003677">
    <property type="term" value="F:DNA binding"/>
    <property type="evidence" value="ECO:0007669"/>
    <property type="project" value="InterPro"/>
</dbReference>
<protein>
    <recommendedName>
        <fullName evidence="1">Transposase IS4-like domain-containing protein</fullName>
    </recommendedName>
</protein>
<accession>A0A3B1AST9</accession>
<name>A0A3B1AST9_9ZZZZ</name>
<dbReference type="NCBIfam" id="NF033559">
    <property type="entry name" value="transpos_IS1634"/>
    <property type="match status" value="1"/>
</dbReference>
<evidence type="ECO:0000313" key="2">
    <source>
        <dbReference type="EMBL" id="VAX01290.1"/>
    </source>
</evidence>
<dbReference type="GO" id="GO:0006313">
    <property type="term" value="P:DNA transposition"/>
    <property type="evidence" value="ECO:0007669"/>
    <property type="project" value="InterPro"/>
</dbReference>
<dbReference type="InterPro" id="IPR012337">
    <property type="entry name" value="RNaseH-like_sf"/>
</dbReference>
<proteinExistence type="predicted"/>
<dbReference type="EMBL" id="UOFU01000224">
    <property type="protein sequence ID" value="VAX01290.1"/>
    <property type="molecule type" value="Genomic_DNA"/>
</dbReference>
<sequence>MFIRRTAIKSRQSGEPYYTHRLVETERVNGQVKQHTLLNLGRHFSVPKNQWRDLSARIQQLLEAQAGFLSIELPLTLETLAQRYAAQIIASRNEAPQQSEAFHAVDLDSMELVRPRRVGVEQLALHAAGQLKLQQKLQKLGFNRHQLAAALGNIIARMAWPASERASHQWLQQRSGLGELIGYDYEAMGLERLYQASDMLWRHREALQAHLYGEERSLFGLEETVTLYDLTNTFFEGAAGTHPKATYGRSKATAPAHAPYLRPVGKEKRSDCPLVTLGLVLDSSGFPRKSEIFPGNAAEAKTLETMLAGLGASKGTLVVMDAGIASEDNIQWLIDHGYRYLVVSRKRKRDFDANKAMTVKEVPGQRVQVQRIVNKQTGEVELYCHSEMREKKEQAMQDRFAERFETALQSLSDGLHKKGTTKRHEKVVERIGRLKEKYARAAPHYEIKAIPDPETDKTQSIDWKRKEKPNTQATHPGVYCLRTNIDDWDEERLWKTYMMLTDLEAVFRSLKSELGMRPVYHHKEERVSGHIFITLLAYHLVHTLRLQLKAGDIHDSWQTLRGKMETQQRVTAVFRCKNGKTVHLRKSTRAEPEQKQIYDALGVTSQPGCSHKTWV</sequence>
<organism evidence="2">
    <name type="scientific">hydrothermal vent metagenome</name>
    <dbReference type="NCBI Taxonomy" id="652676"/>
    <lineage>
        <taxon>unclassified sequences</taxon>
        <taxon>metagenomes</taxon>
        <taxon>ecological metagenomes</taxon>
    </lineage>
</organism>
<dbReference type="Pfam" id="PF01609">
    <property type="entry name" value="DDE_Tnp_1"/>
    <property type="match status" value="1"/>
</dbReference>
<dbReference type="InterPro" id="IPR002559">
    <property type="entry name" value="Transposase_11"/>
</dbReference>
<dbReference type="SUPFAM" id="SSF53098">
    <property type="entry name" value="Ribonuclease H-like"/>
    <property type="match status" value="1"/>
</dbReference>
<dbReference type="AlphaFoldDB" id="A0A3B1AST9"/>
<dbReference type="PANTHER" id="PTHR34614">
    <property type="match status" value="1"/>
</dbReference>
<dbReference type="InterPro" id="IPR047654">
    <property type="entry name" value="IS1634_transpos"/>
</dbReference>
<evidence type="ECO:0000259" key="1">
    <source>
        <dbReference type="Pfam" id="PF01609"/>
    </source>
</evidence>
<dbReference type="GO" id="GO:0004803">
    <property type="term" value="F:transposase activity"/>
    <property type="evidence" value="ECO:0007669"/>
    <property type="project" value="InterPro"/>
</dbReference>
<reference evidence="2" key="1">
    <citation type="submission" date="2018-06" db="EMBL/GenBank/DDBJ databases">
        <authorList>
            <person name="Zhirakovskaya E."/>
        </authorList>
    </citation>
    <scope>NUCLEOTIDE SEQUENCE</scope>
</reference>